<dbReference type="InterPro" id="IPR002735">
    <property type="entry name" value="Transl_init_fac_IF2/IF5_dom"/>
</dbReference>
<dbReference type="GO" id="GO:0031369">
    <property type="term" value="F:translation initiation factor binding"/>
    <property type="evidence" value="ECO:0007669"/>
    <property type="project" value="TreeGrafter"/>
</dbReference>
<reference evidence="9" key="1">
    <citation type="journal article" date="2014" name="Science">
        <title>Ancient hybridizations among the ancestral genomes of bread wheat.</title>
        <authorList>
            <consortium name="International Wheat Genome Sequencing Consortium,"/>
            <person name="Marcussen T."/>
            <person name="Sandve S.R."/>
            <person name="Heier L."/>
            <person name="Spannagl M."/>
            <person name="Pfeifer M."/>
            <person name="Jakobsen K.S."/>
            <person name="Wulff B.B."/>
            <person name="Steuernagel B."/>
            <person name="Mayer K.F."/>
            <person name="Olsen O.A."/>
        </authorList>
    </citation>
    <scope>NUCLEOTIDE SEQUENCE [LARGE SCALE GENOMIC DNA]</scope>
    <source>
        <strain evidence="9">cv. AL8/78</strain>
    </source>
</reference>
<dbReference type="FunFam" id="3.30.30.170:FF:000001">
    <property type="entry name" value="Eukaryotic translation initiation factor 2 subunit"/>
    <property type="match status" value="1"/>
</dbReference>
<dbReference type="GO" id="GO:0005850">
    <property type="term" value="C:eukaryotic translation initiation factor 2 complex"/>
    <property type="evidence" value="ECO:0007669"/>
    <property type="project" value="TreeGrafter"/>
</dbReference>
<evidence type="ECO:0000313" key="9">
    <source>
        <dbReference type="Proteomes" id="UP000015105"/>
    </source>
</evidence>
<dbReference type="STRING" id="200361.A0A453ANS6"/>
<protein>
    <recommendedName>
        <fullName evidence="6">Eukaryotic translation initiation factor 2 subunit beta</fullName>
    </recommendedName>
</protein>
<evidence type="ECO:0000256" key="6">
    <source>
        <dbReference type="ARBA" id="ARBA00073542"/>
    </source>
</evidence>
<dbReference type="InterPro" id="IPR016189">
    <property type="entry name" value="Transl_init_fac_IF2/IF5_N"/>
</dbReference>
<comment type="function">
    <text evidence="4">Component of the eIF2 complex that functions in the early steps of protein synthesis by forming a ternary complex with GTP and initiator tRNA. This complex binds to a 40S ribosomal subunit, followed by mRNA binding to form a 43S pre-initiation complex (43S PIC). Junction of the 60S ribosomal subunit to form the 80S initiation complex is preceded by hydrolysis of the GTP bound to eIF2 and release of an eIF2-GDP binary complex. In order for eIF2 to recycle and catalyze another round of initiation, the GDP bound to eIF2 must exchange with GTP by way of a reaction catalyzed by eIF2B.</text>
</comment>
<dbReference type="PANTHER" id="PTHR23001">
    <property type="entry name" value="EUKARYOTIC TRANSLATION INITIATION FACTOR"/>
    <property type="match status" value="1"/>
</dbReference>
<reference evidence="9" key="2">
    <citation type="journal article" date="2017" name="Nat. Plants">
        <title>The Aegilops tauschii genome reveals multiple impacts of transposons.</title>
        <authorList>
            <person name="Zhao G."/>
            <person name="Zou C."/>
            <person name="Li K."/>
            <person name="Wang K."/>
            <person name="Li T."/>
            <person name="Gao L."/>
            <person name="Zhang X."/>
            <person name="Wang H."/>
            <person name="Yang Z."/>
            <person name="Liu X."/>
            <person name="Jiang W."/>
            <person name="Mao L."/>
            <person name="Kong X."/>
            <person name="Jiao Y."/>
            <person name="Jia J."/>
        </authorList>
    </citation>
    <scope>NUCLEOTIDE SEQUENCE [LARGE SCALE GENOMIC DNA]</scope>
    <source>
        <strain evidence="9">cv. AL8/78</strain>
    </source>
</reference>
<accession>A0A453ANS6</accession>
<sequence length="200" mass="22449">MAASEVQLGTSIADMGDGQDILDHQTVEEEEGIVIGVGTDSDYQELLDRVFNILVGNNPDLAVNRGKMVMCPSRILREGTRKTVFVNFMESCKTLRRDPNHVMDFFLSEMATSGSIDGQHRLVIKGRFAPKSFESILRRYINAYVICNGCKGHDTTISKENRLFFLRCEQSVGLQGPSIESRLDLSHMLVVAMPEHWPKL</sequence>
<dbReference type="SUPFAM" id="SSF100966">
    <property type="entry name" value="Translation initiation factor 2 beta, aIF2beta, N-terminal domain"/>
    <property type="match status" value="1"/>
</dbReference>
<dbReference type="SMART" id="SM00653">
    <property type="entry name" value="eIF2B_5"/>
    <property type="match status" value="1"/>
</dbReference>
<evidence type="ECO:0000256" key="4">
    <source>
        <dbReference type="ARBA" id="ARBA00054872"/>
    </source>
</evidence>
<dbReference type="InterPro" id="IPR045196">
    <property type="entry name" value="IF2/IF5"/>
</dbReference>
<dbReference type="PANTHER" id="PTHR23001:SF3">
    <property type="entry name" value="EUKARYOTIC TRANSLATION INITIATION FACTOR 2 SUBUNIT 2"/>
    <property type="match status" value="1"/>
</dbReference>
<feature type="domain" description="Translation initiation factor IF2/IF5" evidence="7">
    <location>
        <begin position="65"/>
        <end position="175"/>
    </location>
</feature>
<comment type="subunit">
    <text evidence="5">Eukaryotic translation initiation factor 2 eIF2 is a heterotrimeric complex composed of an alpha, a beta and a gamma subunit.</text>
</comment>
<dbReference type="GO" id="GO:0001731">
    <property type="term" value="P:formation of translation preinitiation complex"/>
    <property type="evidence" value="ECO:0007669"/>
    <property type="project" value="TreeGrafter"/>
</dbReference>
<dbReference type="Pfam" id="PF01873">
    <property type="entry name" value="eIF-5_eIF-2B"/>
    <property type="match status" value="1"/>
</dbReference>
<dbReference type="InterPro" id="IPR016190">
    <property type="entry name" value="Transl_init_fac_IF2/IF5_Zn-bd"/>
</dbReference>
<dbReference type="AlphaFoldDB" id="A0A453ANS6"/>
<dbReference type="SUPFAM" id="SSF75689">
    <property type="entry name" value="Zinc-binding domain of translation initiation factor 2 beta"/>
    <property type="match status" value="1"/>
</dbReference>
<dbReference type="GO" id="GO:0003743">
    <property type="term" value="F:translation initiation factor activity"/>
    <property type="evidence" value="ECO:0007669"/>
    <property type="project" value="UniProtKB-KW"/>
</dbReference>
<dbReference type="EnsemblPlants" id="AET2Gv20210000.2">
    <property type="protein sequence ID" value="AET2Gv20210000.2"/>
    <property type="gene ID" value="AET2Gv20210000"/>
</dbReference>
<evidence type="ECO:0000256" key="1">
    <source>
        <dbReference type="ARBA" id="ARBA00010397"/>
    </source>
</evidence>
<dbReference type="Gene3D" id="3.30.30.170">
    <property type="match status" value="1"/>
</dbReference>
<reference evidence="8" key="5">
    <citation type="journal article" date="2021" name="G3 (Bethesda)">
        <title>Aegilops tauschii genome assembly Aet v5.0 features greater sequence contiguity and improved annotation.</title>
        <authorList>
            <person name="Wang L."/>
            <person name="Zhu T."/>
            <person name="Rodriguez J.C."/>
            <person name="Deal K.R."/>
            <person name="Dubcovsky J."/>
            <person name="McGuire P.E."/>
            <person name="Lux T."/>
            <person name="Spannagl M."/>
            <person name="Mayer K.F.X."/>
            <person name="Baldrich P."/>
            <person name="Meyers B.C."/>
            <person name="Huo N."/>
            <person name="Gu Y.Q."/>
            <person name="Zhou H."/>
            <person name="Devos K.M."/>
            <person name="Bennetzen J.L."/>
            <person name="Unver T."/>
            <person name="Budak H."/>
            <person name="Gulick P.J."/>
            <person name="Galiba G."/>
            <person name="Kalapos B."/>
            <person name="Nelson D.R."/>
            <person name="Li P."/>
            <person name="You F.M."/>
            <person name="Luo M.C."/>
            <person name="Dvorak J."/>
        </authorList>
    </citation>
    <scope>NUCLEOTIDE SEQUENCE [LARGE SCALE GENOMIC DNA]</scope>
    <source>
        <strain evidence="8">cv. AL8/78</strain>
    </source>
</reference>
<reference evidence="8" key="4">
    <citation type="submission" date="2019-03" db="UniProtKB">
        <authorList>
            <consortium name="EnsemblPlants"/>
        </authorList>
    </citation>
    <scope>IDENTIFICATION</scope>
</reference>
<reference evidence="8" key="3">
    <citation type="journal article" date="2017" name="Nature">
        <title>Genome sequence of the progenitor of the wheat D genome Aegilops tauschii.</title>
        <authorList>
            <person name="Luo M.C."/>
            <person name="Gu Y.Q."/>
            <person name="Puiu D."/>
            <person name="Wang H."/>
            <person name="Twardziok S.O."/>
            <person name="Deal K.R."/>
            <person name="Huo N."/>
            <person name="Zhu T."/>
            <person name="Wang L."/>
            <person name="Wang Y."/>
            <person name="McGuire P.E."/>
            <person name="Liu S."/>
            <person name="Long H."/>
            <person name="Ramasamy R.K."/>
            <person name="Rodriguez J.C."/>
            <person name="Van S.L."/>
            <person name="Yuan L."/>
            <person name="Wang Z."/>
            <person name="Xia Z."/>
            <person name="Xiao L."/>
            <person name="Anderson O.D."/>
            <person name="Ouyang S."/>
            <person name="Liang Y."/>
            <person name="Zimin A.V."/>
            <person name="Pertea G."/>
            <person name="Qi P."/>
            <person name="Bennetzen J.L."/>
            <person name="Dai X."/>
            <person name="Dawson M.W."/>
            <person name="Muller H.G."/>
            <person name="Kugler K."/>
            <person name="Rivarola-Duarte L."/>
            <person name="Spannagl M."/>
            <person name="Mayer K.F.X."/>
            <person name="Lu F.H."/>
            <person name="Bevan M.W."/>
            <person name="Leroy P."/>
            <person name="Li P."/>
            <person name="You F.M."/>
            <person name="Sun Q."/>
            <person name="Liu Z."/>
            <person name="Lyons E."/>
            <person name="Wicker T."/>
            <person name="Salzberg S.L."/>
            <person name="Devos K.M."/>
            <person name="Dvorak J."/>
        </authorList>
    </citation>
    <scope>NUCLEOTIDE SEQUENCE [LARGE SCALE GENOMIC DNA]</scope>
    <source>
        <strain evidence="8">cv. AL8/78</strain>
    </source>
</reference>
<evidence type="ECO:0000259" key="7">
    <source>
        <dbReference type="SMART" id="SM00653"/>
    </source>
</evidence>
<evidence type="ECO:0000256" key="2">
    <source>
        <dbReference type="ARBA" id="ARBA00022540"/>
    </source>
</evidence>
<name>A0A453ANS6_AEGTS</name>
<keyword evidence="9" id="KW-1185">Reference proteome</keyword>
<dbReference type="GO" id="GO:0003729">
    <property type="term" value="F:mRNA binding"/>
    <property type="evidence" value="ECO:0007669"/>
    <property type="project" value="TreeGrafter"/>
</dbReference>
<dbReference type="Proteomes" id="UP000015105">
    <property type="component" value="Chromosome 2D"/>
</dbReference>
<evidence type="ECO:0000313" key="8">
    <source>
        <dbReference type="EnsemblPlants" id="AET2Gv20210000.2"/>
    </source>
</evidence>
<dbReference type="Gramene" id="AET2Gv20210000.2">
    <property type="protein sequence ID" value="AET2Gv20210000.2"/>
    <property type="gene ID" value="AET2Gv20210000"/>
</dbReference>
<comment type="similarity">
    <text evidence="1">Belongs to the eIF-2-beta/eIF-5 family.</text>
</comment>
<evidence type="ECO:0000256" key="5">
    <source>
        <dbReference type="ARBA" id="ARBA00063900"/>
    </source>
</evidence>
<evidence type="ECO:0000256" key="3">
    <source>
        <dbReference type="ARBA" id="ARBA00022917"/>
    </source>
</evidence>
<keyword evidence="2" id="KW-0396">Initiation factor</keyword>
<organism evidence="8 9">
    <name type="scientific">Aegilops tauschii subsp. strangulata</name>
    <name type="common">Goatgrass</name>
    <dbReference type="NCBI Taxonomy" id="200361"/>
    <lineage>
        <taxon>Eukaryota</taxon>
        <taxon>Viridiplantae</taxon>
        <taxon>Streptophyta</taxon>
        <taxon>Embryophyta</taxon>
        <taxon>Tracheophyta</taxon>
        <taxon>Spermatophyta</taxon>
        <taxon>Magnoliopsida</taxon>
        <taxon>Liliopsida</taxon>
        <taxon>Poales</taxon>
        <taxon>Poaceae</taxon>
        <taxon>BOP clade</taxon>
        <taxon>Pooideae</taxon>
        <taxon>Triticodae</taxon>
        <taxon>Triticeae</taxon>
        <taxon>Triticinae</taxon>
        <taxon>Aegilops</taxon>
    </lineage>
</organism>
<keyword evidence="3" id="KW-0648">Protein biosynthesis</keyword>
<proteinExistence type="inferred from homology"/>